<sequence>MPIQAFIFCGKGSSLAPFTQPDFPFQAQNDDSAATANSDKLNEFAKNALGAGVINEFLQHSTRLPKALLPIGNRPMIEYVLDWCDQADFKEINVVAGVDEIELIESGLAAFLSLRKQQFELIYKALSSSNHSHHLQEPKKINFIPSKTNSTGESLQKELLPRIHGDFVLLPCDFVTDIPPQILVDQFRNRDDNNLAMTIYYKNSLDSNIDKKQQQKQKQQKFFTVYSENEDSERQPILLDIYSQRDVTKTKYLQIRSHLLWNYPNLTISTKLMNSFIYFCSFEICQLLRLGSQSMSRQASFKDPFSGNQQDHNPSTTDDDEDRNRDDDDDDDDGYKPSIASIQPTYFKKKNALILDPLNCNKSLSKLFRDLSRRSWQHSKPREPIGIFILPDETSFVRANNLNTYMDANRFVLKIKSQTMFTKNIQIQSAAIGADAIVDPKCQISAHSNVKMSVVGTQANIGSRCRIAGSLLFPGVQLGDEVILENCIVGPMAKIGSKCKLTNCYIEGHYIVESKNNYKGETLAKVYLDEDEDNGLVYDDSVIAGESEDSEDADSDERSDEDSDDGEYTDEYEDDGLFER</sequence>
<keyword evidence="3" id="KW-0963">Cytoplasm</keyword>
<dbReference type="Gene3D" id="3.90.550.10">
    <property type="entry name" value="Spore Coat Polysaccharide Biosynthesis Protein SpsA, Chain A"/>
    <property type="match status" value="1"/>
</dbReference>
<evidence type="ECO:0000256" key="5">
    <source>
        <dbReference type="ARBA" id="ARBA00022917"/>
    </source>
</evidence>
<evidence type="ECO:0000256" key="9">
    <source>
        <dbReference type="SAM" id="MobiDB-lite"/>
    </source>
</evidence>
<evidence type="ECO:0000256" key="8">
    <source>
        <dbReference type="ARBA" id="ARBA00046432"/>
    </source>
</evidence>
<keyword evidence="4" id="KW-0396">Initiation factor</keyword>
<dbReference type="EMBL" id="OX291498">
    <property type="protein sequence ID" value="CAI2029358.1"/>
    <property type="molecule type" value="Genomic_DNA"/>
</dbReference>
<feature type="region of interest" description="Disordered" evidence="9">
    <location>
        <begin position="299"/>
        <end position="339"/>
    </location>
</feature>
<feature type="compositionally biased region" description="Acidic residues" evidence="9">
    <location>
        <begin position="317"/>
        <end position="333"/>
    </location>
</feature>
<reference evidence="11" key="1">
    <citation type="submission" date="2022-08" db="EMBL/GenBank/DDBJ databases">
        <authorList>
            <person name="Byrne P K."/>
        </authorList>
    </citation>
    <scope>NUCLEOTIDE SEQUENCE</scope>
    <source>
        <strain evidence="11">UCD650</strain>
    </source>
</reference>
<evidence type="ECO:0000313" key="11">
    <source>
        <dbReference type="EMBL" id="CAI2029358.1"/>
    </source>
</evidence>
<dbReference type="SUPFAM" id="SSF53448">
    <property type="entry name" value="Nucleotide-diphospho-sugar transferases"/>
    <property type="match status" value="1"/>
</dbReference>
<organism evidence="11 12">
    <name type="scientific">Saccharomyces eubayanus</name>
    <name type="common">Yeast</name>
    <dbReference type="NCBI Taxonomy" id="1080349"/>
    <lineage>
        <taxon>Eukaryota</taxon>
        <taxon>Fungi</taxon>
        <taxon>Dikarya</taxon>
        <taxon>Ascomycota</taxon>
        <taxon>Saccharomycotina</taxon>
        <taxon>Saccharomycetes</taxon>
        <taxon>Saccharomycetales</taxon>
        <taxon>Saccharomycetaceae</taxon>
        <taxon>Saccharomyces</taxon>
    </lineage>
</organism>
<dbReference type="Pfam" id="PF25087">
    <property type="entry name" value="GMPPB_C"/>
    <property type="match status" value="1"/>
</dbReference>
<evidence type="ECO:0000256" key="2">
    <source>
        <dbReference type="ARBA" id="ARBA00007878"/>
    </source>
</evidence>
<dbReference type="Gene3D" id="2.160.10.10">
    <property type="entry name" value="Hexapeptide repeat proteins"/>
    <property type="match status" value="1"/>
</dbReference>
<name>A0ABN8VUG2_SACEU</name>
<evidence type="ECO:0000259" key="10">
    <source>
        <dbReference type="Pfam" id="PF25087"/>
    </source>
</evidence>
<dbReference type="PANTHER" id="PTHR45989">
    <property type="entry name" value="TRANSLATION INITIATION FACTOR EIF-2B SUBUNIT GAMMA"/>
    <property type="match status" value="1"/>
</dbReference>
<comment type="similarity">
    <text evidence="2">Belongs to the eIF-2B gamma/epsilon subunits family.</text>
</comment>
<dbReference type="Proteomes" id="UP001152964">
    <property type="component" value="Chromosome 8"/>
</dbReference>
<evidence type="ECO:0000313" key="12">
    <source>
        <dbReference type="Proteomes" id="UP001152964"/>
    </source>
</evidence>
<protein>
    <recommendedName>
        <fullName evidence="6">Translation initiation factor eIF2B subunit gamma</fullName>
    </recommendedName>
    <alternativeName>
        <fullName evidence="7">eIF2B GDP-GTP exchange factor subunit gamma</fullName>
    </alternativeName>
</protein>
<accession>A0ABN8VUG2</accession>
<dbReference type="InterPro" id="IPR051960">
    <property type="entry name" value="eIF2B_gamma"/>
</dbReference>
<comment type="subcellular location">
    <subcellularLocation>
        <location evidence="1">Cytoplasm</location>
        <location evidence="1">Cytosol</location>
    </subcellularLocation>
</comment>
<keyword evidence="12" id="KW-1185">Reference proteome</keyword>
<feature type="compositionally biased region" description="Acidic residues" evidence="9">
    <location>
        <begin position="546"/>
        <end position="580"/>
    </location>
</feature>
<feature type="compositionally biased region" description="Polar residues" evidence="9">
    <location>
        <begin position="306"/>
        <end position="316"/>
    </location>
</feature>
<dbReference type="InterPro" id="IPR029044">
    <property type="entry name" value="Nucleotide-diphossugar_trans"/>
</dbReference>
<proteinExistence type="inferred from homology"/>
<evidence type="ECO:0000256" key="4">
    <source>
        <dbReference type="ARBA" id="ARBA00022540"/>
    </source>
</evidence>
<keyword evidence="5" id="KW-0648">Protein biosynthesis</keyword>
<dbReference type="InterPro" id="IPR056729">
    <property type="entry name" value="GMPPB_C"/>
</dbReference>
<dbReference type="PANTHER" id="PTHR45989:SF1">
    <property type="entry name" value="TRANSLATION INITIATION FACTOR EIF-2B SUBUNIT GAMMA"/>
    <property type="match status" value="1"/>
</dbReference>
<feature type="domain" description="Mannose-1-phosphate guanyltransferase C-terminal" evidence="10">
    <location>
        <begin position="435"/>
        <end position="511"/>
    </location>
</feature>
<evidence type="ECO:0000256" key="3">
    <source>
        <dbReference type="ARBA" id="ARBA00022490"/>
    </source>
</evidence>
<evidence type="ECO:0000256" key="7">
    <source>
        <dbReference type="ARBA" id="ARBA00044229"/>
    </source>
</evidence>
<evidence type="ECO:0000256" key="1">
    <source>
        <dbReference type="ARBA" id="ARBA00004514"/>
    </source>
</evidence>
<gene>
    <name evidence="11" type="primary">U6500H02930</name>
    <name evidence="11" type="ORF">SEUBUCD650_0H02930</name>
</gene>
<evidence type="ECO:0000256" key="6">
    <source>
        <dbReference type="ARBA" id="ARBA00044196"/>
    </source>
</evidence>
<dbReference type="CDD" id="cd04652">
    <property type="entry name" value="LbH_eIF2B_gamma_C"/>
    <property type="match status" value="1"/>
</dbReference>
<comment type="subunit">
    <text evidence="8">Component of the translation initiation factor 2B (eIF2B) complex which is a heterodecamer of two sets of five different subunits: alpha, beta, gamma, delta and epsilon. Subunits alpha, beta and delta comprise a regulatory subcomplex and subunits epsilon and gamma comprise a catalytic subcomplex. Within the complex, the hexameric regulatory complex resides at the center, with the two heterodimeric catalytic subcomplexes bound on opposite sides.</text>
</comment>
<feature type="region of interest" description="Disordered" evidence="9">
    <location>
        <begin position="540"/>
        <end position="580"/>
    </location>
</feature>